<organism evidence="3 4">
    <name type="scientific">Undibacterium cyanobacteriorum</name>
    <dbReference type="NCBI Taxonomy" id="3073561"/>
    <lineage>
        <taxon>Bacteria</taxon>
        <taxon>Pseudomonadati</taxon>
        <taxon>Pseudomonadota</taxon>
        <taxon>Betaproteobacteria</taxon>
        <taxon>Burkholderiales</taxon>
        <taxon>Oxalobacteraceae</taxon>
        <taxon>Undibacterium</taxon>
    </lineage>
</organism>
<keyword evidence="2" id="KW-1133">Transmembrane helix</keyword>
<protein>
    <submittedName>
        <fullName evidence="3">Glycosyltransferase</fullName>
    </submittedName>
</protein>
<feature type="transmembrane region" description="Helical" evidence="2">
    <location>
        <begin position="75"/>
        <end position="91"/>
    </location>
</feature>
<feature type="transmembrane region" description="Helical" evidence="2">
    <location>
        <begin position="141"/>
        <end position="161"/>
    </location>
</feature>
<feature type="transmembrane region" description="Helical" evidence="2">
    <location>
        <begin position="448"/>
        <end position="471"/>
    </location>
</feature>
<gene>
    <name evidence="3" type="ORF">RF679_07415</name>
</gene>
<feature type="transmembrane region" description="Helical" evidence="2">
    <location>
        <begin position="372"/>
        <end position="395"/>
    </location>
</feature>
<feature type="transmembrane region" description="Helical" evidence="2">
    <location>
        <begin position="103"/>
        <end position="121"/>
    </location>
</feature>
<feature type="compositionally biased region" description="Basic and acidic residues" evidence="1">
    <location>
        <begin position="570"/>
        <end position="581"/>
    </location>
</feature>
<feature type="transmembrane region" description="Helical" evidence="2">
    <location>
        <begin position="236"/>
        <end position="256"/>
    </location>
</feature>
<sequence>MKPVRLPAAATIALPRWAIFALCLLYILPGLIGRDPWKGPDAASFGVMWTMAHGSLNDWLWPHIVGLPMPEEGPLAYWLGAICIKLFGGLIGDPMAARISTGLAFLLGAISVWYATYLLGRRAEAQPLKLPFGGQPEPKDFGRTLADGALLFYLGCLGLLIPSHMTSAGPLYVALIAYAIYQAARFFEVPKLLTALKLGMVLGLLTLTHGWVTPIAMLLTLVSLGLYRQLKCALQLLIVSAPVAIGIVGVWLFALYQIQPFQSTPYIAWMEWNKQQLAMPTFETISHFFKYGIWFAWPAWPFAAWAIYAWRKQEKTLHISLALSLTICFSILALLKPTREESYLLPLLPPLAILAAFGLPTMKRSAINAVDWFAVMVMTGAAALFWLAWVAMQIGWPVKLSERVLRWAPGFVPEFNAVTFIIALLVSAVWFRIVYWRISRQPSVLWRAVVLSTGGVILGWFLLMSLCLPLINHRVSYSIVAKDMAGKITKPYRCIDSKLGPAQRASFAYFSQVHFAGFNEQDCDLLLTQGNRSRAKSKVMTDPDFPGKWEMIWEGQRAADNDEFFTLYRKREQTKTQRKDTSANVSGSEKSELDTTEDGNQASRN</sequence>
<feature type="transmembrane region" description="Helical" evidence="2">
    <location>
        <begin position="168"/>
        <end position="187"/>
    </location>
</feature>
<feature type="transmembrane region" description="Helical" evidence="2">
    <location>
        <begin position="199"/>
        <end position="224"/>
    </location>
</feature>
<keyword evidence="4" id="KW-1185">Reference proteome</keyword>
<feature type="transmembrane region" description="Helical" evidence="2">
    <location>
        <begin position="12"/>
        <end position="32"/>
    </location>
</feature>
<evidence type="ECO:0000256" key="1">
    <source>
        <dbReference type="SAM" id="MobiDB-lite"/>
    </source>
</evidence>
<name>A0ABY9RLL2_9BURK</name>
<accession>A0ABY9RLL2</accession>
<feature type="transmembrane region" description="Helical" evidence="2">
    <location>
        <begin position="291"/>
        <end position="310"/>
    </location>
</feature>
<evidence type="ECO:0000313" key="3">
    <source>
        <dbReference type="EMBL" id="WMW82103.1"/>
    </source>
</evidence>
<evidence type="ECO:0000313" key="4">
    <source>
        <dbReference type="Proteomes" id="UP001181355"/>
    </source>
</evidence>
<reference evidence="3" key="1">
    <citation type="submission" date="2023-09" db="EMBL/GenBank/DDBJ databases">
        <title>Undibacterium sp. 20NA77.5 isolated from freshwater.</title>
        <authorList>
            <person name="Le V."/>
            <person name="Ko S.-R."/>
            <person name="Ahn C.-Y."/>
            <person name="Oh H.-M."/>
        </authorList>
    </citation>
    <scope>NUCLEOTIDE SEQUENCE</scope>
    <source>
        <strain evidence="3">20NA77.5</strain>
    </source>
</reference>
<feature type="transmembrane region" description="Helical" evidence="2">
    <location>
        <begin position="342"/>
        <end position="360"/>
    </location>
</feature>
<keyword evidence="2" id="KW-0472">Membrane</keyword>
<feature type="transmembrane region" description="Helical" evidence="2">
    <location>
        <begin position="317"/>
        <end position="336"/>
    </location>
</feature>
<feature type="region of interest" description="Disordered" evidence="1">
    <location>
        <begin position="570"/>
        <end position="605"/>
    </location>
</feature>
<keyword evidence="2" id="KW-0812">Transmembrane</keyword>
<dbReference type="Proteomes" id="UP001181355">
    <property type="component" value="Chromosome"/>
</dbReference>
<dbReference type="RefSeq" id="WP_309483580.1">
    <property type="nucleotide sequence ID" value="NZ_CP133720.1"/>
</dbReference>
<dbReference type="EMBL" id="CP133720">
    <property type="protein sequence ID" value="WMW82103.1"/>
    <property type="molecule type" value="Genomic_DNA"/>
</dbReference>
<proteinExistence type="predicted"/>
<evidence type="ECO:0000256" key="2">
    <source>
        <dbReference type="SAM" id="Phobius"/>
    </source>
</evidence>
<feature type="transmembrane region" description="Helical" evidence="2">
    <location>
        <begin position="415"/>
        <end position="436"/>
    </location>
</feature>